<keyword evidence="3" id="KW-1185">Reference proteome</keyword>
<evidence type="ECO:0000259" key="1">
    <source>
        <dbReference type="PROSITE" id="PS50846"/>
    </source>
</evidence>
<proteinExistence type="predicted"/>
<dbReference type="SUPFAM" id="SSF55008">
    <property type="entry name" value="HMA, heavy metal-associated domain"/>
    <property type="match status" value="1"/>
</dbReference>
<protein>
    <submittedName>
        <fullName evidence="2">Copper chaperone CopZ</fullName>
    </submittedName>
</protein>
<reference evidence="2 3" key="1">
    <citation type="submission" date="2018-06" db="EMBL/GenBank/DDBJ databases">
        <title>Genomic Encyclopedia of Archaeal and Bacterial Type Strains, Phase II (KMG-II): from individual species to whole genera.</title>
        <authorList>
            <person name="Goeker M."/>
        </authorList>
    </citation>
    <scope>NUCLEOTIDE SEQUENCE [LARGE SCALE GENOMIC DNA]</scope>
    <source>
        <strain evidence="2 3">DSM 23241</strain>
    </source>
</reference>
<sequence>MLTSFDTRVQNIKCSGCVNTIEKNIGAMPGVQHVSVSQATGMVSITGVGLNPKELKEKLAALGYPPEEENNLFKKLKTSIQCAFKQ</sequence>
<dbReference type="Gene3D" id="3.30.70.100">
    <property type="match status" value="1"/>
</dbReference>
<dbReference type="OrthoDB" id="677920at2"/>
<evidence type="ECO:0000313" key="3">
    <source>
        <dbReference type="Proteomes" id="UP000249720"/>
    </source>
</evidence>
<dbReference type="Pfam" id="PF00403">
    <property type="entry name" value="HMA"/>
    <property type="match status" value="1"/>
</dbReference>
<accession>A0A2W7SCY7</accession>
<dbReference type="InterPro" id="IPR036163">
    <property type="entry name" value="HMA_dom_sf"/>
</dbReference>
<dbReference type="AlphaFoldDB" id="A0A2W7SCY7"/>
<dbReference type="Proteomes" id="UP000249720">
    <property type="component" value="Unassembled WGS sequence"/>
</dbReference>
<dbReference type="RefSeq" id="WP_111296959.1">
    <property type="nucleotide sequence ID" value="NZ_QKZV01000009.1"/>
</dbReference>
<dbReference type="InterPro" id="IPR006121">
    <property type="entry name" value="HMA_dom"/>
</dbReference>
<comment type="caution">
    <text evidence="2">The sequence shown here is derived from an EMBL/GenBank/DDBJ whole genome shotgun (WGS) entry which is preliminary data.</text>
</comment>
<dbReference type="GO" id="GO:0046872">
    <property type="term" value="F:metal ion binding"/>
    <property type="evidence" value="ECO:0007669"/>
    <property type="project" value="InterPro"/>
</dbReference>
<dbReference type="PROSITE" id="PS50846">
    <property type="entry name" value="HMA_2"/>
    <property type="match status" value="1"/>
</dbReference>
<gene>
    <name evidence="2" type="ORF">LX80_02503</name>
</gene>
<evidence type="ECO:0000313" key="2">
    <source>
        <dbReference type="EMBL" id="PZX60725.1"/>
    </source>
</evidence>
<dbReference type="EMBL" id="QKZV01000009">
    <property type="protein sequence ID" value="PZX60725.1"/>
    <property type="molecule type" value="Genomic_DNA"/>
</dbReference>
<dbReference type="CDD" id="cd00371">
    <property type="entry name" value="HMA"/>
    <property type="match status" value="1"/>
</dbReference>
<organism evidence="2 3">
    <name type="scientific">Hydrotalea sandarakina</name>
    <dbReference type="NCBI Taxonomy" id="1004304"/>
    <lineage>
        <taxon>Bacteria</taxon>
        <taxon>Pseudomonadati</taxon>
        <taxon>Bacteroidota</taxon>
        <taxon>Chitinophagia</taxon>
        <taxon>Chitinophagales</taxon>
        <taxon>Chitinophagaceae</taxon>
        <taxon>Hydrotalea</taxon>
    </lineage>
</organism>
<name>A0A2W7SCY7_9BACT</name>
<feature type="domain" description="HMA" evidence="1">
    <location>
        <begin position="3"/>
        <end position="67"/>
    </location>
</feature>